<keyword evidence="3" id="KW-0998">Cell outer membrane</keyword>
<evidence type="ECO:0000259" key="6">
    <source>
        <dbReference type="Pfam" id="PF03865"/>
    </source>
</evidence>
<gene>
    <name evidence="8" type="ORF">MW290_25280</name>
</gene>
<dbReference type="InterPro" id="IPR051544">
    <property type="entry name" value="TPS_OM_transporter"/>
</dbReference>
<dbReference type="InterPro" id="IPR005565">
    <property type="entry name" value="Hemolysn_activator_HlyB_C"/>
</dbReference>
<dbReference type="EMBL" id="CP097636">
    <property type="protein sequence ID" value="URI08884.1"/>
    <property type="molecule type" value="Genomic_DNA"/>
</dbReference>
<keyword evidence="5" id="KW-0732">Signal</keyword>
<sequence>MNFAHPQWLISRVAAGVLSVVTGLAHAQTTERPMPVVPTPAELAPRPARPATDAADLPAQPTPPRELAKPQDDIAIDVTGYALPPNAPAALREALPALTAAYVGPRRSYEDLVNAATEVTRYLQRELGYYLGYAYLPEQSPERGVIQIALLEGRLDKVELVWRDDLPVRREVVEAYLARLQPGDILRVRDVERVVFLLNDLRGITARFDVKTGSVPGTATLVVTPTPEARWTGKLDLDLNGSRFLGRERVGALLSGNSLLGRGDALTLNALRSFNGGLTFLLAGYTLPVGSDGLKLGASVSAVHYQLDEDEFPLDVNGNAFNLTTYALYPLVRSRNLNTFVVGSYEHKRYTDRRDVTRSEDKKRVDSLTLGTTGDFRDSLLSGGVNTYEANLSLGRVDYPDGVPAGLDDDAHYRKLTLAFTRLQNIVDQRLLLYIALRAQQAFSNLDTTEQFRLGGPDGVRGFAPGEGTGDSGQLMTLELRLLPPESWLGQLSRELVFGAFYDAGRVKYRHDASARPAGFDNAATYTAAGLAVSWVRPGGYALRASLAKPLSGTPKADSRVRDPRLYLQFSKLF</sequence>
<dbReference type="Pfam" id="PF03865">
    <property type="entry name" value="ShlB"/>
    <property type="match status" value="1"/>
</dbReference>
<feature type="domain" description="Haemolysin activator HlyB C-terminal" evidence="6">
    <location>
        <begin position="217"/>
        <end position="514"/>
    </location>
</feature>
<accession>A0ABY4S7C1</accession>
<evidence type="ECO:0000256" key="3">
    <source>
        <dbReference type="ARBA" id="ARBA00023237"/>
    </source>
</evidence>
<evidence type="ECO:0000313" key="9">
    <source>
        <dbReference type="Proteomes" id="UP001056201"/>
    </source>
</evidence>
<feature type="region of interest" description="Disordered" evidence="4">
    <location>
        <begin position="28"/>
        <end position="68"/>
    </location>
</feature>
<keyword evidence="1" id="KW-0472">Membrane</keyword>
<keyword evidence="2" id="KW-0812">Transmembrane</keyword>
<evidence type="ECO:0000259" key="7">
    <source>
        <dbReference type="Pfam" id="PF08479"/>
    </source>
</evidence>
<evidence type="ECO:0000313" key="8">
    <source>
        <dbReference type="EMBL" id="URI08884.1"/>
    </source>
</evidence>
<feature type="compositionally biased region" description="Low complexity" evidence="4">
    <location>
        <begin position="39"/>
        <end position="59"/>
    </location>
</feature>
<dbReference type="Pfam" id="PF08479">
    <property type="entry name" value="POTRA_2"/>
    <property type="match status" value="1"/>
</dbReference>
<dbReference type="PANTHER" id="PTHR34597:SF1">
    <property type="entry name" value="HEME_HEMOPEXIN TRANSPORTER PROTEIN HUXB"/>
    <property type="match status" value="1"/>
</dbReference>
<evidence type="ECO:0000256" key="1">
    <source>
        <dbReference type="ARBA" id="ARBA00022452"/>
    </source>
</evidence>
<dbReference type="InterPro" id="IPR013686">
    <property type="entry name" value="Polypept-transport_assoc_ShlB"/>
</dbReference>
<dbReference type="Gene3D" id="3.10.20.310">
    <property type="entry name" value="membrane protein fhac"/>
    <property type="match status" value="1"/>
</dbReference>
<evidence type="ECO:0000256" key="4">
    <source>
        <dbReference type="SAM" id="MobiDB-lite"/>
    </source>
</evidence>
<name>A0ABY4S7C1_AQUTE</name>
<organism evidence="8 9">
    <name type="scientific">Aquincola tertiaricarbonis</name>
    <dbReference type="NCBI Taxonomy" id="391953"/>
    <lineage>
        <taxon>Bacteria</taxon>
        <taxon>Pseudomonadati</taxon>
        <taxon>Pseudomonadota</taxon>
        <taxon>Betaproteobacteria</taxon>
        <taxon>Burkholderiales</taxon>
        <taxon>Sphaerotilaceae</taxon>
        <taxon>Aquincola</taxon>
    </lineage>
</organism>
<feature type="chain" id="PRO_5046250172" evidence="5">
    <location>
        <begin position="28"/>
        <end position="574"/>
    </location>
</feature>
<keyword evidence="1" id="KW-1134">Transmembrane beta strand</keyword>
<dbReference type="Proteomes" id="UP001056201">
    <property type="component" value="Chromosome 2"/>
</dbReference>
<feature type="domain" description="Polypeptide-transport-associated ShlB-type" evidence="7">
    <location>
        <begin position="93"/>
        <end position="153"/>
    </location>
</feature>
<proteinExistence type="predicted"/>
<feature type="signal peptide" evidence="5">
    <location>
        <begin position="1"/>
        <end position="27"/>
    </location>
</feature>
<evidence type="ECO:0000256" key="2">
    <source>
        <dbReference type="ARBA" id="ARBA00022692"/>
    </source>
</evidence>
<dbReference type="InterPro" id="IPR036709">
    <property type="entry name" value="Autotransporte_beta_dom_sf"/>
</dbReference>
<keyword evidence="9" id="KW-1185">Reference proteome</keyword>
<dbReference type="SUPFAM" id="SSF103515">
    <property type="entry name" value="Autotransporter"/>
    <property type="match status" value="1"/>
</dbReference>
<evidence type="ECO:0000256" key="5">
    <source>
        <dbReference type="SAM" id="SignalP"/>
    </source>
</evidence>
<dbReference type="RefSeq" id="WP_250197103.1">
    <property type="nucleotide sequence ID" value="NZ_CP097636.1"/>
</dbReference>
<dbReference type="PANTHER" id="PTHR34597">
    <property type="entry name" value="SLR1661 PROTEIN"/>
    <property type="match status" value="1"/>
</dbReference>
<dbReference type="Gene3D" id="2.40.160.50">
    <property type="entry name" value="membrane protein fhac: a member of the omp85/tpsb transporter family"/>
    <property type="match status" value="1"/>
</dbReference>
<protein>
    <submittedName>
        <fullName evidence="8">BamA/TamA family outer membrane protein</fullName>
    </submittedName>
</protein>
<reference evidence="8" key="1">
    <citation type="submission" date="2022-05" db="EMBL/GenBank/DDBJ databases">
        <title>An RpoN-dependent PEP-CTERM gene is involved in floc formation of an Aquincola tertiaricarbonis strain.</title>
        <authorList>
            <person name="Qiu D."/>
            <person name="Xia M."/>
        </authorList>
    </citation>
    <scope>NUCLEOTIDE SEQUENCE</scope>
    <source>
        <strain evidence="8">RN12</strain>
    </source>
</reference>